<evidence type="ECO:0000313" key="3">
    <source>
        <dbReference type="Proteomes" id="UP001530315"/>
    </source>
</evidence>
<dbReference type="EMBL" id="JALLAZ020000357">
    <property type="protein sequence ID" value="KAL3797237.1"/>
    <property type="molecule type" value="Genomic_DNA"/>
</dbReference>
<accession>A0ABD3QAZ3</accession>
<comment type="caution">
    <text evidence="2">The sequence shown here is derived from an EMBL/GenBank/DDBJ whole genome shotgun (WGS) entry which is preliminary data.</text>
</comment>
<feature type="region of interest" description="Disordered" evidence="1">
    <location>
        <begin position="63"/>
        <end position="82"/>
    </location>
</feature>
<dbReference type="AlphaFoldDB" id="A0ABD3QAZ3"/>
<protein>
    <recommendedName>
        <fullName evidence="4">DNA recombination-mediator protein A</fullName>
    </recommendedName>
</protein>
<gene>
    <name evidence="2" type="ORF">ACHAW5_004593</name>
</gene>
<feature type="region of interest" description="Disordered" evidence="1">
    <location>
        <begin position="1"/>
        <end position="21"/>
    </location>
</feature>
<dbReference type="SUPFAM" id="SSF102405">
    <property type="entry name" value="MCP/YpsA-like"/>
    <property type="match status" value="1"/>
</dbReference>
<dbReference type="Gene3D" id="3.40.50.450">
    <property type="match status" value="1"/>
</dbReference>
<keyword evidence="3" id="KW-1185">Reference proteome</keyword>
<reference evidence="2 3" key="1">
    <citation type="submission" date="2024-10" db="EMBL/GenBank/DDBJ databases">
        <title>Updated reference genomes for cyclostephanoid diatoms.</title>
        <authorList>
            <person name="Roberts W.R."/>
            <person name="Alverson A.J."/>
        </authorList>
    </citation>
    <scope>NUCLEOTIDE SEQUENCE [LARGE SCALE GENOMIC DNA]</scope>
    <source>
        <strain evidence="2 3">AJA276-08</strain>
    </source>
</reference>
<evidence type="ECO:0008006" key="4">
    <source>
        <dbReference type="Google" id="ProtNLM"/>
    </source>
</evidence>
<sequence length="256" mass="27936">MRKRTKNHVLRGGNLDNTGNHPILSRLRSHETAVSATYDTAGNADYDDDALVSDELKLRVSTDDGGVGGYNPGRNLGLERDAPNVGDPQVAQLEPMNITQVMTELQAIQSQGPKKYCILGTRHCSFLHQQIVEMLAYALVLSGNHLYTSGSAGTNAAAIRGALRAFQPQLLTVVLPQSMSKQTPESQELLQDVTNVVTMPQNDAMPLDVASRICNSHLLSQTDHLISFAFHESKTVLEAAQEAQKLDMLVTLLYLD</sequence>
<organism evidence="2 3">
    <name type="scientific">Stephanodiscus triporus</name>
    <dbReference type="NCBI Taxonomy" id="2934178"/>
    <lineage>
        <taxon>Eukaryota</taxon>
        <taxon>Sar</taxon>
        <taxon>Stramenopiles</taxon>
        <taxon>Ochrophyta</taxon>
        <taxon>Bacillariophyta</taxon>
        <taxon>Coscinodiscophyceae</taxon>
        <taxon>Thalassiosirophycidae</taxon>
        <taxon>Stephanodiscales</taxon>
        <taxon>Stephanodiscaceae</taxon>
        <taxon>Stephanodiscus</taxon>
    </lineage>
</organism>
<evidence type="ECO:0000256" key="1">
    <source>
        <dbReference type="SAM" id="MobiDB-lite"/>
    </source>
</evidence>
<evidence type="ECO:0000313" key="2">
    <source>
        <dbReference type="EMBL" id="KAL3797237.1"/>
    </source>
</evidence>
<proteinExistence type="predicted"/>
<name>A0ABD3QAZ3_9STRA</name>
<dbReference type="Proteomes" id="UP001530315">
    <property type="component" value="Unassembled WGS sequence"/>
</dbReference>